<dbReference type="InterPro" id="IPR008775">
    <property type="entry name" value="Phytyl_CoA_dOase-like"/>
</dbReference>
<dbReference type="Gene3D" id="2.60.120.620">
    <property type="entry name" value="q2cbj1_9rhob like domain"/>
    <property type="match status" value="1"/>
</dbReference>
<reference evidence="5" key="1">
    <citation type="submission" date="2014-03" db="EMBL/GenBank/DDBJ databases">
        <title>The sialotranscriptome of Amblyomma triste, Amblyomma parvum and Amblyomma cajennense ticks, uncovered by 454-based RNA-seq.</title>
        <authorList>
            <person name="Garcia G.R."/>
            <person name="Gardinassi L.G."/>
            <person name="Ribeiro J.M."/>
            <person name="Anatriello E."/>
            <person name="Ferreira B.R."/>
            <person name="Moreira H.N."/>
            <person name="Mafra C."/>
            <person name="Olegario M.M."/>
            <person name="Szabo P.J."/>
            <person name="Miranda-Santos I.K."/>
            <person name="Maruyama S.R."/>
        </authorList>
    </citation>
    <scope>NUCLEOTIDE SEQUENCE</scope>
    <source>
        <strain evidence="5">Mato Grasso do Sul</strain>
        <tissue evidence="5">Salivary glands</tissue>
    </source>
</reference>
<dbReference type="EMBL" id="GBBM01001935">
    <property type="protein sequence ID" value="JAC33483.1"/>
    <property type="molecule type" value="mRNA"/>
</dbReference>
<sequence>MEDSGGFSFSTYVEQFQKNGLVSIPDFLSEQDVKQLKQECERIVDGIEDSEGQITVFSTRNHEGRNKYFLESGDKIRAFYEEDAFDEQGNLIVSKLRSINKIGHALHWLNPVFRRVTFSSKVKALVKEIGFKDPRLVQSMYIFKNPEIGGEVTPHQDATFLYNEPTKLIGLWFPLEDATMENGCLWYIPGSHNSMSLSRRFVRNNDPDGPVLKMVDISIHDYSNETFVPVPVCKGSCVVIHGTVVHKSEKNCSLFPRPAYTFHIIDSDGSKYNQENWLQPSEELPFPSLYENS</sequence>
<dbReference type="Pfam" id="PF05721">
    <property type="entry name" value="PhyH"/>
    <property type="match status" value="1"/>
</dbReference>
<keyword evidence="2" id="KW-0479">Metal-binding</keyword>
<evidence type="ECO:0000256" key="3">
    <source>
        <dbReference type="ARBA" id="ARBA00023004"/>
    </source>
</evidence>
<evidence type="ECO:0000256" key="1">
    <source>
        <dbReference type="ARBA" id="ARBA00001962"/>
    </source>
</evidence>
<dbReference type="GO" id="GO:0046872">
    <property type="term" value="F:metal ion binding"/>
    <property type="evidence" value="ECO:0007669"/>
    <property type="project" value="UniProtKB-KW"/>
</dbReference>
<organism evidence="5">
    <name type="scientific">Amblyomma triste</name>
    <name type="common">Neotropical tick</name>
    <dbReference type="NCBI Taxonomy" id="251400"/>
    <lineage>
        <taxon>Eukaryota</taxon>
        <taxon>Metazoa</taxon>
        <taxon>Ecdysozoa</taxon>
        <taxon>Arthropoda</taxon>
        <taxon>Chelicerata</taxon>
        <taxon>Arachnida</taxon>
        <taxon>Acari</taxon>
        <taxon>Parasitiformes</taxon>
        <taxon>Ixodida</taxon>
        <taxon>Ixodoidea</taxon>
        <taxon>Ixodidae</taxon>
        <taxon>Amblyomminae</taxon>
        <taxon>Amblyomma</taxon>
    </lineage>
</organism>
<name>A0A023GKC5_AMBTT</name>
<accession>A0A023GKC5</accession>
<comment type="similarity">
    <text evidence="4">Belongs to the PhyH family. PHYHD1 subfamily.</text>
</comment>
<dbReference type="PANTHER" id="PTHR20883">
    <property type="entry name" value="PHYTANOYL-COA DIOXYGENASE DOMAIN CONTAINING 1"/>
    <property type="match status" value="1"/>
</dbReference>
<evidence type="ECO:0000256" key="2">
    <source>
        <dbReference type="ARBA" id="ARBA00022723"/>
    </source>
</evidence>
<comment type="cofactor">
    <cofactor evidence="1">
        <name>Fe cation</name>
        <dbReference type="ChEBI" id="CHEBI:24875"/>
    </cofactor>
</comment>
<proteinExistence type="evidence at transcript level"/>
<dbReference type="PANTHER" id="PTHR20883:SF15">
    <property type="entry name" value="PHYTANOYL-COA DIOXYGENASE DOMAIN-CONTAINING PROTEIN 1"/>
    <property type="match status" value="1"/>
</dbReference>
<keyword evidence="3" id="KW-0408">Iron</keyword>
<protein>
    <submittedName>
        <fullName evidence="5">Putative peroxisomal phytanoyl-coa hydroxylase</fullName>
    </submittedName>
</protein>
<evidence type="ECO:0000313" key="5">
    <source>
        <dbReference type="EMBL" id="JAC33483.1"/>
    </source>
</evidence>
<dbReference type="AlphaFoldDB" id="A0A023GKC5"/>
<dbReference type="SUPFAM" id="SSF51197">
    <property type="entry name" value="Clavaminate synthase-like"/>
    <property type="match status" value="1"/>
</dbReference>
<evidence type="ECO:0000256" key="4">
    <source>
        <dbReference type="ARBA" id="ARBA00038356"/>
    </source>
</evidence>